<dbReference type="Pfam" id="PF01850">
    <property type="entry name" value="PIN"/>
    <property type="match status" value="1"/>
</dbReference>
<dbReference type="InterPro" id="IPR029060">
    <property type="entry name" value="PIN-like_dom_sf"/>
</dbReference>
<feature type="domain" description="PIN" evidence="7">
    <location>
        <begin position="5"/>
        <end position="126"/>
    </location>
</feature>
<dbReference type="GO" id="GO:0090729">
    <property type="term" value="F:toxin activity"/>
    <property type="evidence" value="ECO:0007669"/>
    <property type="project" value="UniProtKB-KW"/>
</dbReference>
<keyword evidence="6" id="KW-0800">Toxin</keyword>
<name>A0A077M9L8_9MICO</name>
<proteinExistence type="inferred from homology"/>
<accession>A0A077M9L8</accession>
<dbReference type="OrthoDB" id="196567at2"/>
<comment type="similarity">
    <text evidence="6">Belongs to the PINc/VapC protein family.</text>
</comment>
<dbReference type="GO" id="GO:0045926">
    <property type="term" value="P:negative regulation of growth"/>
    <property type="evidence" value="ECO:0007669"/>
    <property type="project" value="UniProtKB-ARBA"/>
</dbReference>
<dbReference type="EMBL" id="CAJC01000009">
    <property type="protein sequence ID" value="CCI51477.1"/>
    <property type="molecule type" value="Genomic_DNA"/>
</dbReference>
<keyword evidence="3 6" id="KW-0479">Metal-binding</keyword>
<keyword evidence="4 6" id="KW-0378">Hydrolase</keyword>
<evidence type="ECO:0000256" key="5">
    <source>
        <dbReference type="ARBA" id="ARBA00022842"/>
    </source>
</evidence>
<protein>
    <recommendedName>
        <fullName evidence="6">Ribonuclease VapC</fullName>
        <shortName evidence="6">RNase VapC</shortName>
        <ecNumber evidence="6">3.1.-.-</ecNumber>
    </recommendedName>
    <alternativeName>
        <fullName evidence="6">Toxin VapC</fullName>
    </alternativeName>
</protein>
<dbReference type="GO" id="GO:0004540">
    <property type="term" value="F:RNA nuclease activity"/>
    <property type="evidence" value="ECO:0007669"/>
    <property type="project" value="InterPro"/>
</dbReference>
<evidence type="ECO:0000256" key="6">
    <source>
        <dbReference type="HAMAP-Rule" id="MF_00265"/>
    </source>
</evidence>
<evidence type="ECO:0000256" key="3">
    <source>
        <dbReference type="ARBA" id="ARBA00022723"/>
    </source>
</evidence>
<dbReference type="NCBIfam" id="TIGR00028">
    <property type="entry name" value="Mtu_PIN_fam"/>
    <property type="match status" value="1"/>
</dbReference>
<keyword evidence="2 6" id="KW-0540">Nuclease</keyword>
<dbReference type="GO" id="GO:0000287">
    <property type="term" value="F:magnesium ion binding"/>
    <property type="evidence" value="ECO:0007669"/>
    <property type="project" value="UniProtKB-UniRule"/>
</dbReference>
<keyword evidence="9" id="KW-1185">Reference proteome</keyword>
<dbReference type="RefSeq" id="WP_048547939.1">
    <property type="nucleotide sequence ID" value="NZ_HF571038.1"/>
</dbReference>
<reference evidence="8 9" key="1">
    <citation type="journal article" date="2013" name="ISME J.">
        <title>A metabolic model for members of the genus Tetrasphaera involved in enhanced biological phosphorus removal.</title>
        <authorList>
            <person name="Kristiansen R."/>
            <person name="Nguyen H.T.T."/>
            <person name="Saunders A.M."/>
            <person name="Nielsen J.L."/>
            <person name="Wimmer R."/>
            <person name="Le V.Q."/>
            <person name="McIlroy S.J."/>
            <person name="Petrovski S."/>
            <person name="Seviour R.J."/>
            <person name="Calteau A."/>
            <person name="Nielsen K.L."/>
            <person name="Nielsen P.H."/>
        </authorList>
    </citation>
    <scope>NUCLEOTIDE SEQUENCE [LARGE SCALE GENOMIC DNA]</scope>
    <source>
        <strain evidence="8 9">Ben 74</strain>
    </source>
</reference>
<sequence length="145" mass="15444">MTRALLDVNVLIALMDAGHVDHETLHAWAADGLADGWASCAITQNGFVRILSQPAYPGTVSVAEAIDLLRSSIESSHHEFWSCDIGLTETSAVDSTAVLGHRQITDAYLLALAVHHGGRLVTLDRSVPIRAVRGATSEHLEVIAG</sequence>
<organism evidence="8 9">
    <name type="scientific">Nostocoides jenkinsii Ben 74</name>
    <dbReference type="NCBI Taxonomy" id="1193518"/>
    <lineage>
        <taxon>Bacteria</taxon>
        <taxon>Bacillati</taxon>
        <taxon>Actinomycetota</taxon>
        <taxon>Actinomycetes</taxon>
        <taxon>Micrococcales</taxon>
        <taxon>Intrasporangiaceae</taxon>
        <taxon>Nostocoides</taxon>
    </lineage>
</organism>
<gene>
    <name evidence="6" type="primary">vapC</name>
    <name evidence="8" type="ORF">BN13_1060005</name>
</gene>
<dbReference type="GO" id="GO:0016788">
    <property type="term" value="F:hydrolase activity, acting on ester bonds"/>
    <property type="evidence" value="ECO:0007669"/>
    <property type="project" value="InterPro"/>
</dbReference>
<dbReference type="HAMAP" id="MF_00265">
    <property type="entry name" value="VapC_Nob1"/>
    <property type="match status" value="1"/>
</dbReference>
<evidence type="ECO:0000256" key="2">
    <source>
        <dbReference type="ARBA" id="ARBA00022722"/>
    </source>
</evidence>
<dbReference type="AlphaFoldDB" id="A0A077M9L8"/>
<dbReference type="SUPFAM" id="SSF88723">
    <property type="entry name" value="PIN domain-like"/>
    <property type="match status" value="1"/>
</dbReference>
<evidence type="ECO:0000259" key="7">
    <source>
        <dbReference type="Pfam" id="PF01850"/>
    </source>
</evidence>
<dbReference type="EC" id="3.1.-.-" evidence="6"/>
<comment type="function">
    <text evidence="6">Toxic component of a toxin-antitoxin (TA) system. An RNase.</text>
</comment>
<evidence type="ECO:0000313" key="9">
    <source>
        <dbReference type="Proteomes" id="UP000035720"/>
    </source>
</evidence>
<dbReference type="InterPro" id="IPR002716">
    <property type="entry name" value="PIN_dom"/>
</dbReference>
<feature type="binding site" evidence="6">
    <location>
        <position position="106"/>
    </location>
    <ligand>
        <name>Mg(2+)</name>
        <dbReference type="ChEBI" id="CHEBI:18420"/>
    </ligand>
</feature>
<evidence type="ECO:0000256" key="1">
    <source>
        <dbReference type="ARBA" id="ARBA00022649"/>
    </source>
</evidence>
<evidence type="ECO:0000313" key="8">
    <source>
        <dbReference type="EMBL" id="CCI51477.1"/>
    </source>
</evidence>
<keyword evidence="5 6" id="KW-0460">Magnesium</keyword>
<feature type="binding site" evidence="6">
    <location>
        <position position="7"/>
    </location>
    <ligand>
        <name>Mg(2+)</name>
        <dbReference type="ChEBI" id="CHEBI:18420"/>
    </ligand>
</feature>
<evidence type="ECO:0000256" key="4">
    <source>
        <dbReference type="ARBA" id="ARBA00022801"/>
    </source>
</evidence>
<comment type="caution">
    <text evidence="8">The sequence shown here is derived from an EMBL/GenBank/DDBJ whole genome shotgun (WGS) entry which is preliminary data.</text>
</comment>
<dbReference type="InterPro" id="IPR022907">
    <property type="entry name" value="VapC_family"/>
</dbReference>
<dbReference type="InterPro" id="IPR006226">
    <property type="entry name" value="Mtu_PIN"/>
</dbReference>
<dbReference type="Proteomes" id="UP000035720">
    <property type="component" value="Unassembled WGS sequence"/>
</dbReference>
<comment type="cofactor">
    <cofactor evidence="6">
        <name>Mg(2+)</name>
        <dbReference type="ChEBI" id="CHEBI:18420"/>
    </cofactor>
</comment>
<keyword evidence="1 6" id="KW-1277">Toxin-antitoxin system</keyword>
<dbReference type="STRING" id="1193518.BN13_1060005"/>